<reference evidence="1" key="1">
    <citation type="journal article" date="2015" name="Nature">
        <title>Complex archaea that bridge the gap between prokaryotes and eukaryotes.</title>
        <authorList>
            <person name="Spang A."/>
            <person name="Saw J.H."/>
            <person name="Jorgensen S.L."/>
            <person name="Zaremba-Niedzwiedzka K."/>
            <person name="Martijn J."/>
            <person name="Lind A.E."/>
            <person name="van Eijk R."/>
            <person name="Schleper C."/>
            <person name="Guy L."/>
            <person name="Ettema T.J."/>
        </authorList>
    </citation>
    <scope>NUCLEOTIDE SEQUENCE</scope>
</reference>
<dbReference type="InterPro" id="IPR029063">
    <property type="entry name" value="SAM-dependent_MTases_sf"/>
</dbReference>
<dbReference type="EMBL" id="LAZR01056639">
    <property type="protein sequence ID" value="KKK73760.1"/>
    <property type="molecule type" value="Genomic_DNA"/>
</dbReference>
<protein>
    <recommendedName>
        <fullName evidence="2">Class I SAM-dependent methyltransferase</fullName>
    </recommendedName>
</protein>
<dbReference type="AlphaFoldDB" id="A0A0F8YJ73"/>
<comment type="caution">
    <text evidence="1">The sequence shown here is derived from an EMBL/GenBank/DDBJ whole genome shotgun (WGS) entry which is preliminary data.</text>
</comment>
<proteinExistence type="predicted"/>
<name>A0A0F8YJ73_9ZZZZ</name>
<dbReference type="SUPFAM" id="SSF53335">
    <property type="entry name" value="S-adenosyl-L-methionine-dependent methyltransferases"/>
    <property type="match status" value="1"/>
</dbReference>
<accession>A0A0F8YJ73</accession>
<evidence type="ECO:0008006" key="2">
    <source>
        <dbReference type="Google" id="ProtNLM"/>
    </source>
</evidence>
<sequence length="193" mass="23148">MNLERFNKLMEQEPLPAQQVAEWQMFLQLCDMYLGKVKNPIVVEIGIWRGSQRKFWEELLDAEYIGIDSSNDRATPDIHGDSRRRKTMLRLKERLSGGSINVLFIDASHRYENVRKDFEMYSPLCSDIIALHDIERGRYQHRRTREVWKFWDELKLRAHIETEKNQEFLFLSIHRYRESSDRSQMGIGVMIRQ</sequence>
<dbReference type="Gene3D" id="3.40.50.150">
    <property type="entry name" value="Vaccinia Virus protein VP39"/>
    <property type="match status" value="1"/>
</dbReference>
<evidence type="ECO:0000313" key="1">
    <source>
        <dbReference type="EMBL" id="KKK73760.1"/>
    </source>
</evidence>
<organism evidence="1">
    <name type="scientific">marine sediment metagenome</name>
    <dbReference type="NCBI Taxonomy" id="412755"/>
    <lineage>
        <taxon>unclassified sequences</taxon>
        <taxon>metagenomes</taxon>
        <taxon>ecological metagenomes</taxon>
    </lineage>
</organism>
<gene>
    <name evidence="1" type="ORF">LCGC14_2890590</name>
</gene>